<gene>
    <name evidence="2" type="ORF">F4553_004322</name>
</gene>
<keyword evidence="1 2" id="KW-0418">Kinase</keyword>
<dbReference type="Proteomes" id="UP000587527">
    <property type="component" value="Unassembled WGS sequence"/>
</dbReference>
<dbReference type="AlphaFoldDB" id="A0A841BVJ8"/>
<dbReference type="PANTHER" id="PTHR12149:SF8">
    <property type="entry name" value="PROTEIN-RIBULOSAMINE 3-KINASE"/>
    <property type="match status" value="1"/>
</dbReference>
<dbReference type="InterPro" id="IPR016477">
    <property type="entry name" value="Fructo-/Ketosamine-3-kinase"/>
</dbReference>
<sequence length="291" mass="31392">MDMAYLREHPHLLPTFLKHQRIRETPVPGGSICVASRLTLDGGESIFTKSMRSTAPPGFFATEAAGLRWLAEPGTVAVAEVLLVTDELLALEWIEPGEPSAGAAEEFGRALAALHAAGAESFGAPWPGFIGVLPMSNVPEQGSWSAWFWLRRLLPYAVLSRENGALDEPDLQRIERVGEHLADLDPGEAPARIHGDLWPGNLLWGADGRCHLIDPAAHGGHRETDLANLGLFGGVPHLDRILAAYDEAAPLADGWRARIGLHQLFLLLVHTALFGRSYRGAVLSALSSIGH</sequence>
<dbReference type="EMBL" id="JACHMN010000002">
    <property type="protein sequence ID" value="MBB5870943.1"/>
    <property type="molecule type" value="Genomic_DNA"/>
</dbReference>
<dbReference type="Gene3D" id="1.10.510.10">
    <property type="entry name" value="Transferase(Phosphotransferase) domain 1"/>
    <property type="match status" value="1"/>
</dbReference>
<accession>A0A841BVJ8</accession>
<dbReference type="Gene3D" id="3.30.200.20">
    <property type="entry name" value="Phosphorylase Kinase, domain 1"/>
    <property type="match status" value="1"/>
</dbReference>
<dbReference type="SUPFAM" id="SSF56112">
    <property type="entry name" value="Protein kinase-like (PK-like)"/>
    <property type="match status" value="1"/>
</dbReference>
<dbReference type="Pfam" id="PF03881">
    <property type="entry name" value="Fructosamin_kin"/>
    <property type="match status" value="1"/>
</dbReference>
<keyword evidence="3" id="KW-1185">Reference proteome</keyword>
<evidence type="ECO:0000313" key="3">
    <source>
        <dbReference type="Proteomes" id="UP000587527"/>
    </source>
</evidence>
<evidence type="ECO:0000256" key="1">
    <source>
        <dbReference type="PIRNR" id="PIRNR006221"/>
    </source>
</evidence>
<organism evidence="2 3">
    <name type="scientific">Allocatelliglobosispora scoriae</name>
    <dbReference type="NCBI Taxonomy" id="643052"/>
    <lineage>
        <taxon>Bacteria</taxon>
        <taxon>Bacillati</taxon>
        <taxon>Actinomycetota</taxon>
        <taxon>Actinomycetes</taxon>
        <taxon>Micromonosporales</taxon>
        <taxon>Micromonosporaceae</taxon>
        <taxon>Allocatelliglobosispora</taxon>
    </lineage>
</organism>
<dbReference type="InterPro" id="IPR011009">
    <property type="entry name" value="Kinase-like_dom_sf"/>
</dbReference>
<dbReference type="Gene3D" id="1.20.1270.240">
    <property type="match status" value="1"/>
</dbReference>
<reference evidence="2 3" key="1">
    <citation type="submission" date="2020-08" db="EMBL/GenBank/DDBJ databases">
        <title>Sequencing the genomes of 1000 actinobacteria strains.</title>
        <authorList>
            <person name="Klenk H.-P."/>
        </authorList>
    </citation>
    <scope>NUCLEOTIDE SEQUENCE [LARGE SCALE GENOMIC DNA]</scope>
    <source>
        <strain evidence="2 3">DSM 45362</strain>
    </source>
</reference>
<keyword evidence="1" id="KW-0808">Transferase</keyword>
<name>A0A841BVJ8_9ACTN</name>
<comment type="similarity">
    <text evidence="1">Belongs to the fructosamine kinase family.</text>
</comment>
<dbReference type="PIRSF" id="PIRSF006221">
    <property type="entry name" value="Ketosamine-3-kinase"/>
    <property type="match status" value="1"/>
</dbReference>
<dbReference type="GO" id="GO:0016301">
    <property type="term" value="F:kinase activity"/>
    <property type="evidence" value="ECO:0007669"/>
    <property type="project" value="UniProtKB-UniRule"/>
</dbReference>
<dbReference type="PANTHER" id="PTHR12149">
    <property type="entry name" value="FRUCTOSAMINE 3 KINASE-RELATED PROTEIN"/>
    <property type="match status" value="1"/>
</dbReference>
<evidence type="ECO:0000313" key="2">
    <source>
        <dbReference type="EMBL" id="MBB5870943.1"/>
    </source>
</evidence>
<comment type="caution">
    <text evidence="2">The sequence shown here is derived from an EMBL/GenBank/DDBJ whole genome shotgun (WGS) entry which is preliminary data.</text>
</comment>
<proteinExistence type="inferred from homology"/>
<dbReference type="RefSeq" id="WP_184838670.1">
    <property type="nucleotide sequence ID" value="NZ_JACHMN010000002.1"/>
</dbReference>
<protein>
    <submittedName>
        <fullName evidence="2">Fructosamine-3-kinase</fullName>
    </submittedName>
</protein>